<dbReference type="SUPFAM" id="SSF55729">
    <property type="entry name" value="Acyl-CoA N-acyltransferases (Nat)"/>
    <property type="match status" value="1"/>
</dbReference>
<reference evidence="2" key="1">
    <citation type="submission" date="2022-03" db="EMBL/GenBank/DDBJ databases">
        <title>Identification of a novel bacterium isolated from mangrove sediments.</title>
        <authorList>
            <person name="Pan X."/>
        </authorList>
    </citation>
    <scope>NUCLEOTIDE SEQUENCE</scope>
    <source>
        <strain evidence="2">B2580</strain>
    </source>
</reference>
<name>A0ABT0B0E6_9SPHN</name>
<dbReference type="Gene3D" id="3.40.630.30">
    <property type="match status" value="1"/>
</dbReference>
<dbReference type="InterPro" id="IPR000182">
    <property type="entry name" value="GNAT_dom"/>
</dbReference>
<dbReference type="PANTHER" id="PTHR43792">
    <property type="entry name" value="GNAT FAMILY, PUTATIVE (AFU_ORTHOLOGUE AFUA_3G00765)-RELATED-RELATED"/>
    <property type="match status" value="1"/>
</dbReference>
<protein>
    <submittedName>
        <fullName evidence="2">GNAT family N-acetyltransferase</fullName>
    </submittedName>
</protein>
<dbReference type="EMBL" id="JALHLE010000009">
    <property type="protein sequence ID" value="MCJ2178536.1"/>
    <property type="molecule type" value="Genomic_DNA"/>
</dbReference>
<dbReference type="InterPro" id="IPR016181">
    <property type="entry name" value="Acyl_CoA_acyltransferase"/>
</dbReference>
<comment type="caution">
    <text evidence="2">The sequence shown here is derived from an EMBL/GenBank/DDBJ whole genome shotgun (WGS) entry which is preliminary data.</text>
</comment>
<sequence length="187" mass="20628">MFIRSERLFLRPGWPEDWQEVMSLIGDETVVRNLANVPWPYTDEDARSFLALPQEQGFPRFLITVPGTSGAAIIGGAGLNRTDAVPELGYWIARDHWGRGYASEAARAVLGLARAMGHERITATHFIDNPASGRVLEKAGFRRTGRVSERFSKGRGKACPSREYERVFGAPGDCGDGNDLMRCKCAA</sequence>
<dbReference type="CDD" id="cd04301">
    <property type="entry name" value="NAT_SF"/>
    <property type="match status" value="1"/>
</dbReference>
<dbReference type="Proteomes" id="UP001162880">
    <property type="component" value="Unassembled WGS sequence"/>
</dbReference>
<proteinExistence type="predicted"/>
<evidence type="ECO:0000313" key="2">
    <source>
        <dbReference type="EMBL" id="MCJ2178536.1"/>
    </source>
</evidence>
<organism evidence="2 3">
    <name type="scientific">Novosphingobium album</name>
    <name type="common">ex Hu et al. 2023</name>
    <dbReference type="NCBI Taxonomy" id="2930093"/>
    <lineage>
        <taxon>Bacteria</taxon>
        <taxon>Pseudomonadati</taxon>
        <taxon>Pseudomonadota</taxon>
        <taxon>Alphaproteobacteria</taxon>
        <taxon>Sphingomonadales</taxon>
        <taxon>Sphingomonadaceae</taxon>
        <taxon>Novosphingobium</taxon>
    </lineage>
</organism>
<keyword evidence="3" id="KW-1185">Reference proteome</keyword>
<feature type="domain" description="N-acetyltransferase" evidence="1">
    <location>
        <begin position="8"/>
        <end position="166"/>
    </location>
</feature>
<evidence type="ECO:0000313" key="3">
    <source>
        <dbReference type="Proteomes" id="UP001162880"/>
    </source>
</evidence>
<gene>
    <name evidence="2" type="ORF">MTR64_08175</name>
</gene>
<accession>A0ABT0B0E6</accession>
<dbReference type="InterPro" id="IPR051531">
    <property type="entry name" value="N-acetyltransferase"/>
</dbReference>
<dbReference type="Pfam" id="PF13302">
    <property type="entry name" value="Acetyltransf_3"/>
    <property type="match status" value="1"/>
</dbReference>
<dbReference type="RefSeq" id="WP_243992664.1">
    <property type="nucleotide sequence ID" value="NZ_JALHLE010000009.1"/>
</dbReference>
<dbReference type="PROSITE" id="PS51186">
    <property type="entry name" value="GNAT"/>
    <property type="match status" value="1"/>
</dbReference>
<evidence type="ECO:0000259" key="1">
    <source>
        <dbReference type="PROSITE" id="PS51186"/>
    </source>
</evidence>